<evidence type="ECO:0000256" key="4">
    <source>
        <dbReference type="ARBA" id="ARBA00023004"/>
    </source>
</evidence>
<feature type="binding site" description="distal binding residue" evidence="5">
    <location>
        <position position="53"/>
    </location>
    <ligand>
        <name>heme</name>
        <dbReference type="ChEBI" id="CHEBI:30413"/>
    </ligand>
    <ligandPart>
        <name>Fe</name>
        <dbReference type="ChEBI" id="CHEBI:18248"/>
    </ligandPart>
</feature>
<evidence type="ECO:0000313" key="6">
    <source>
        <dbReference type="EMBL" id="SKC47988.1"/>
    </source>
</evidence>
<name>A0A1T5J9R3_9BACT</name>
<dbReference type="GO" id="GO:0019825">
    <property type="term" value="F:oxygen binding"/>
    <property type="evidence" value="ECO:0007669"/>
    <property type="project" value="InterPro"/>
</dbReference>
<evidence type="ECO:0000256" key="5">
    <source>
        <dbReference type="PIRSR" id="PIRSR601486-1"/>
    </source>
</evidence>
<dbReference type="STRING" id="688867.SAMN05660236_0890"/>
<reference evidence="6 7" key="1">
    <citation type="submission" date="2017-02" db="EMBL/GenBank/DDBJ databases">
        <authorList>
            <person name="Peterson S.W."/>
        </authorList>
    </citation>
    <scope>NUCLEOTIDE SEQUENCE [LARGE SCALE GENOMIC DNA]</scope>
    <source>
        <strain evidence="6 7">DSM 25262</strain>
    </source>
</reference>
<dbReference type="Gene3D" id="1.10.490.10">
    <property type="entry name" value="Globins"/>
    <property type="match status" value="1"/>
</dbReference>
<dbReference type="AlphaFoldDB" id="A0A1T5J9R3"/>
<dbReference type="SUPFAM" id="SSF46458">
    <property type="entry name" value="Globin-like"/>
    <property type="match status" value="1"/>
</dbReference>
<keyword evidence="1" id="KW-0813">Transport</keyword>
<evidence type="ECO:0000256" key="3">
    <source>
        <dbReference type="ARBA" id="ARBA00022723"/>
    </source>
</evidence>
<dbReference type="Pfam" id="PF01152">
    <property type="entry name" value="Bac_globin"/>
    <property type="match status" value="1"/>
</dbReference>
<dbReference type="GO" id="GO:0046872">
    <property type="term" value="F:metal ion binding"/>
    <property type="evidence" value="ECO:0007669"/>
    <property type="project" value="UniProtKB-KW"/>
</dbReference>
<organism evidence="6 7">
    <name type="scientific">Ohtaekwangia koreensis</name>
    <dbReference type="NCBI Taxonomy" id="688867"/>
    <lineage>
        <taxon>Bacteria</taxon>
        <taxon>Pseudomonadati</taxon>
        <taxon>Bacteroidota</taxon>
        <taxon>Cytophagia</taxon>
        <taxon>Cytophagales</taxon>
        <taxon>Fulvivirgaceae</taxon>
        <taxon>Ohtaekwangia</taxon>
    </lineage>
</organism>
<dbReference type="Proteomes" id="UP000190961">
    <property type="component" value="Unassembled WGS sequence"/>
</dbReference>
<dbReference type="InterPro" id="IPR012292">
    <property type="entry name" value="Globin/Proto"/>
</dbReference>
<gene>
    <name evidence="6" type="ORF">SAMN05660236_0890</name>
</gene>
<keyword evidence="7" id="KW-1185">Reference proteome</keyword>
<dbReference type="OrthoDB" id="25954at2"/>
<evidence type="ECO:0000313" key="7">
    <source>
        <dbReference type="Proteomes" id="UP000190961"/>
    </source>
</evidence>
<dbReference type="GO" id="GO:0020037">
    <property type="term" value="F:heme binding"/>
    <property type="evidence" value="ECO:0007669"/>
    <property type="project" value="InterPro"/>
</dbReference>
<dbReference type="InterPro" id="IPR009050">
    <property type="entry name" value="Globin-like_sf"/>
</dbReference>
<proteinExistence type="predicted"/>
<protein>
    <submittedName>
        <fullName evidence="6">Hemoglobin</fullName>
    </submittedName>
</protein>
<keyword evidence="3 5" id="KW-0479">Metal-binding</keyword>
<keyword evidence="4 5" id="KW-0408">Iron</keyword>
<sequence>MEEKLNKPVPTLFEWAGGREAFEKLFTTFYRKVADDEMLSQVFKNMSPKHATHVAHFVSEVFGGPELYSKNDSGSHATMVGHHISKNLSDVQRKRWIALLLETADEVGLPDDPEFRSSFVGYLEWGSRIAVINSNIAENPVKADEPMPAWGWGETKGPYQG</sequence>
<dbReference type="RefSeq" id="WP_079685477.1">
    <property type="nucleotide sequence ID" value="NZ_FUZU01000001.1"/>
</dbReference>
<keyword evidence="2 5" id="KW-0349">Heme</keyword>
<evidence type="ECO:0000256" key="1">
    <source>
        <dbReference type="ARBA" id="ARBA00022448"/>
    </source>
</evidence>
<accession>A0A1T5J9R3</accession>
<dbReference type="CDD" id="cd14775">
    <property type="entry name" value="TrHb2_O-like"/>
    <property type="match status" value="1"/>
</dbReference>
<dbReference type="InterPro" id="IPR001486">
    <property type="entry name" value="Hemoglobin_trunc"/>
</dbReference>
<evidence type="ECO:0000256" key="2">
    <source>
        <dbReference type="ARBA" id="ARBA00022617"/>
    </source>
</evidence>
<dbReference type="EMBL" id="FUZU01000001">
    <property type="protein sequence ID" value="SKC47988.1"/>
    <property type="molecule type" value="Genomic_DNA"/>
</dbReference>